<feature type="domain" description="M23ase beta-sheet core" evidence="3">
    <location>
        <begin position="242"/>
        <end position="343"/>
    </location>
</feature>
<name>A0A7S2XLG1_9STRA</name>
<dbReference type="EMBL" id="HBHQ01009174">
    <property type="protein sequence ID" value="CAD9814372.1"/>
    <property type="molecule type" value="Transcribed_RNA"/>
</dbReference>
<organism evidence="4">
    <name type="scientific">Attheya septentrionalis</name>
    <dbReference type="NCBI Taxonomy" id="420275"/>
    <lineage>
        <taxon>Eukaryota</taxon>
        <taxon>Sar</taxon>
        <taxon>Stramenopiles</taxon>
        <taxon>Ochrophyta</taxon>
        <taxon>Bacillariophyta</taxon>
        <taxon>Coscinodiscophyceae</taxon>
        <taxon>Chaetocerotophycidae</taxon>
        <taxon>Chaetocerotales</taxon>
        <taxon>Attheyaceae</taxon>
        <taxon>Attheya</taxon>
    </lineage>
</organism>
<dbReference type="CDD" id="cd12797">
    <property type="entry name" value="M23_peptidase"/>
    <property type="match status" value="1"/>
</dbReference>
<accession>A0A7S2XLG1</accession>
<dbReference type="AlphaFoldDB" id="A0A7S2XLG1"/>
<dbReference type="InterPro" id="IPR011055">
    <property type="entry name" value="Dup_hybrid_motif"/>
</dbReference>
<sequence length="379" mass="42262">MGKVRRRQRTNPASRNSVQHKKDSNDTTGGEGTLPSPATQRTTNLIGSLVQLGLIWAVGAVLLKIANSYMPSFTLMNKPNSTIPGVPIKQVAYDEMMKSPNTIVVNGISLPKELLSPMERYPNMYNITEEMRVLHFSPVVKFPNKWVEEEDENGTRKKRRKVPNYDVLDLTTAVGEAQLATEEERDVARKHGGRSRAEKKDKSFHVGRYDEKRTQMYSSGLFHSDSSETVIDGYSSQKQRTVHVGIDLDGPVGTKVHAFCDGIIHSAGYNPDLGDYGHVIVVEHTLPQSNNSVIWALYGHLDAKSTANKPKGKRVKRGQVLGRFGDIHENGGWKMPHVHFQLSSHPPDTHDMPGAVSIEDRPRALLDYPDPRLVLGPLY</sequence>
<proteinExistence type="predicted"/>
<evidence type="ECO:0000256" key="1">
    <source>
        <dbReference type="SAM" id="MobiDB-lite"/>
    </source>
</evidence>
<evidence type="ECO:0000313" key="4">
    <source>
        <dbReference type="EMBL" id="CAD9814372.1"/>
    </source>
</evidence>
<dbReference type="GO" id="GO:0004222">
    <property type="term" value="F:metalloendopeptidase activity"/>
    <property type="evidence" value="ECO:0007669"/>
    <property type="project" value="TreeGrafter"/>
</dbReference>
<keyword evidence="2" id="KW-1133">Transmembrane helix</keyword>
<dbReference type="PANTHER" id="PTHR21666:SF270">
    <property type="entry name" value="MUREIN HYDROLASE ACTIVATOR ENVC"/>
    <property type="match status" value="1"/>
</dbReference>
<dbReference type="InterPro" id="IPR016047">
    <property type="entry name" value="M23ase_b-sheet_dom"/>
</dbReference>
<evidence type="ECO:0000259" key="3">
    <source>
        <dbReference type="Pfam" id="PF01551"/>
    </source>
</evidence>
<keyword evidence="2" id="KW-0812">Transmembrane</keyword>
<protein>
    <recommendedName>
        <fullName evidence="3">M23ase beta-sheet core domain-containing protein</fullName>
    </recommendedName>
</protein>
<dbReference type="SUPFAM" id="SSF51261">
    <property type="entry name" value="Duplicated hybrid motif"/>
    <property type="match status" value="1"/>
</dbReference>
<evidence type="ECO:0000256" key="2">
    <source>
        <dbReference type="SAM" id="Phobius"/>
    </source>
</evidence>
<dbReference type="Gene3D" id="2.70.70.10">
    <property type="entry name" value="Glucose Permease (Domain IIA)"/>
    <property type="match status" value="1"/>
</dbReference>
<keyword evidence="2" id="KW-0472">Membrane</keyword>
<dbReference type="InterPro" id="IPR050570">
    <property type="entry name" value="Cell_wall_metabolism_enzyme"/>
</dbReference>
<gene>
    <name evidence="4" type="ORF">ASEP1449_LOCUS6197</name>
</gene>
<dbReference type="PANTHER" id="PTHR21666">
    <property type="entry name" value="PEPTIDASE-RELATED"/>
    <property type="match status" value="1"/>
</dbReference>
<feature type="region of interest" description="Disordered" evidence="1">
    <location>
        <begin position="1"/>
        <end position="39"/>
    </location>
</feature>
<dbReference type="Pfam" id="PF01551">
    <property type="entry name" value="Peptidase_M23"/>
    <property type="match status" value="1"/>
</dbReference>
<feature type="region of interest" description="Disordered" evidence="1">
    <location>
        <begin position="181"/>
        <end position="203"/>
    </location>
</feature>
<feature type="transmembrane region" description="Helical" evidence="2">
    <location>
        <begin position="45"/>
        <end position="66"/>
    </location>
</feature>
<reference evidence="4" key="1">
    <citation type="submission" date="2021-01" db="EMBL/GenBank/DDBJ databases">
        <authorList>
            <person name="Corre E."/>
            <person name="Pelletier E."/>
            <person name="Niang G."/>
            <person name="Scheremetjew M."/>
            <person name="Finn R."/>
            <person name="Kale V."/>
            <person name="Holt S."/>
            <person name="Cochrane G."/>
            <person name="Meng A."/>
            <person name="Brown T."/>
            <person name="Cohen L."/>
        </authorList>
    </citation>
    <scope>NUCLEOTIDE SEQUENCE</scope>
    <source>
        <strain evidence="4">CCMP2084</strain>
    </source>
</reference>